<sequence>RIAPSHTPEPLSYKTPCIEQQWKKEGFLTTNKAPSAIIRGAVICPEHRTSC</sequence>
<gene>
    <name evidence="1" type="ORF">CEXT_618081</name>
</gene>
<keyword evidence="2" id="KW-1185">Reference proteome</keyword>
<accession>A0AAV4TCM6</accession>
<reference evidence="1 2" key="1">
    <citation type="submission" date="2021-06" db="EMBL/GenBank/DDBJ databases">
        <title>Caerostris extrusa draft genome.</title>
        <authorList>
            <person name="Kono N."/>
            <person name="Arakawa K."/>
        </authorList>
    </citation>
    <scope>NUCLEOTIDE SEQUENCE [LARGE SCALE GENOMIC DNA]</scope>
</reference>
<comment type="caution">
    <text evidence="1">The sequence shown here is derived from an EMBL/GenBank/DDBJ whole genome shotgun (WGS) entry which is preliminary data.</text>
</comment>
<organism evidence="1 2">
    <name type="scientific">Caerostris extrusa</name>
    <name type="common">Bark spider</name>
    <name type="synonym">Caerostris bankana</name>
    <dbReference type="NCBI Taxonomy" id="172846"/>
    <lineage>
        <taxon>Eukaryota</taxon>
        <taxon>Metazoa</taxon>
        <taxon>Ecdysozoa</taxon>
        <taxon>Arthropoda</taxon>
        <taxon>Chelicerata</taxon>
        <taxon>Arachnida</taxon>
        <taxon>Araneae</taxon>
        <taxon>Araneomorphae</taxon>
        <taxon>Entelegynae</taxon>
        <taxon>Araneoidea</taxon>
        <taxon>Araneidae</taxon>
        <taxon>Caerostris</taxon>
    </lineage>
</organism>
<name>A0AAV4TCM6_CAEEX</name>
<evidence type="ECO:0000313" key="2">
    <source>
        <dbReference type="Proteomes" id="UP001054945"/>
    </source>
</evidence>
<dbReference type="AlphaFoldDB" id="A0AAV4TCM6"/>
<dbReference type="Proteomes" id="UP001054945">
    <property type="component" value="Unassembled WGS sequence"/>
</dbReference>
<dbReference type="EMBL" id="BPLR01010876">
    <property type="protein sequence ID" value="GIY42632.1"/>
    <property type="molecule type" value="Genomic_DNA"/>
</dbReference>
<protein>
    <submittedName>
        <fullName evidence="1">Uncharacterized protein</fullName>
    </submittedName>
</protein>
<evidence type="ECO:0000313" key="1">
    <source>
        <dbReference type="EMBL" id="GIY42632.1"/>
    </source>
</evidence>
<feature type="non-terminal residue" evidence="1">
    <location>
        <position position="1"/>
    </location>
</feature>
<proteinExistence type="predicted"/>